<organism evidence="1 2">
    <name type="scientific">Panagrolaimus sp. JU765</name>
    <dbReference type="NCBI Taxonomy" id="591449"/>
    <lineage>
        <taxon>Eukaryota</taxon>
        <taxon>Metazoa</taxon>
        <taxon>Ecdysozoa</taxon>
        <taxon>Nematoda</taxon>
        <taxon>Chromadorea</taxon>
        <taxon>Rhabditida</taxon>
        <taxon>Tylenchina</taxon>
        <taxon>Panagrolaimomorpha</taxon>
        <taxon>Panagrolaimoidea</taxon>
        <taxon>Panagrolaimidae</taxon>
        <taxon>Panagrolaimus</taxon>
    </lineage>
</organism>
<evidence type="ECO:0000313" key="2">
    <source>
        <dbReference type="WBParaSite" id="JU765_v2.g1929.t1"/>
    </source>
</evidence>
<evidence type="ECO:0000313" key="1">
    <source>
        <dbReference type="Proteomes" id="UP000887576"/>
    </source>
</evidence>
<dbReference type="Proteomes" id="UP000887576">
    <property type="component" value="Unplaced"/>
</dbReference>
<sequence length="223" mass="25248">MAEDDSEELFDLLDAPAPESPVKKRSPKKQDIHPRQPEIKGNENAESSETQQKRRWFEGPLDVEHRQELLGRVGLPEGPRKIQSRVRIKTMAAICVDGASPLTTLPKLVLTDPIGFRISKLIKDQSLVQIKLRNRSHFEPPNRTIIGIILAADQHWNLLITDADEAYMPAVKVGVVQSYPDQMFEDTAYERVPGHKRLLQRSLQSTIIMGKNIVHISILPQTQ</sequence>
<name>A0AC34QU01_9BILA</name>
<dbReference type="WBParaSite" id="JU765_v2.g1929.t1">
    <property type="protein sequence ID" value="JU765_v2.g1929.t1"/>
    <property type="gene ID" value="JU765_v2.g1929"/>
</dbReference>
<proteinExistence type="predicted"/>
<protein>
    <submittedName>
        <fullName evidence="2">Sm domain-containing protein</fullName>
    </submittedName>
</protein>
<reference evidence="2" key="1">
    <citation type="submission" date="2022-11" db="UniProtKB">
        <authorList>
            <consortium name="WormBaseParasite"/>
        </authorList>
    </citation>
    <scope>IDENTIFICATION</scope>
</reference>
<accession>A0AC34QU01</accession>